<dbReference type="Proteomes" id="UP000323505">
    <property type="component" value="Unassembled WGS sequence"/>
</dbReference>
<dbReference type="PANTHER" id="PTHR43283">
    <property type="entry name" value="BETA-LACTAMASE-RELATED"/>
    <property type="match status" value="1"/>
</dbReference>
<dbReference type="InterPro" id="IPR012338">
    <property type="entry name" value="Beta-lactam/transpept-like"/>
</dbReference>
<evidence type="ECO:0000313" key="4">
    <source>
        <dbReference type="Proteomes" id="UP000323505"/>
    </source>
</evidence>
<dbReference type="Gene3D" id="3.40.710.10">
    <property type="entry name" value="DD-peptidase/beta-lactamase superfamily"/>
    <property type="match status" value="1"/>
</dbReference>
<dbReference type="InterPro" id="IPR001466">
    <property type="entry name" value="Beta-lactam-related"/>
</dbReference>
<evidence type="ECO:0000259" key="2">
    <source>
        <dbReference type="Pfam" id="PF00144"/>
    </source>
</evidence>
<comment type="caution">
    <text evidence="3">The sequence shown here is derived from an EMBL/GenBank/DDBJ whole genome shotgun (WGS) entry which is preliminary data.</text>
</comment>
<dbReference type="RefSeq" id="WP_148761681.1">
    <property type="nucleotide sequence ID" value="NZ_VSRQ01000004.1"/>
</dbReference>
<protein>
    <submittedName>
        <fullName evidence="3">Serine hydrolase</fullName>
    </submittedName>
</protein>
<feature type="chain" id="PRO_5022703119" evidence="1">
    <location>
        <begin position="23"/>
        <end position="389"/>
    </location>
</feature>
<sequence length="389" mass="43368">MKGIILNAAAGVSLLAIGAAMALTVTLDADRQEPGESYPVGCERAGNAFYEENPVYRDPRSTEWRRGSAAGQGLNSSRLNLGADEVSRNDSALSLLVVRHGELVMERYFHGVGRQDSANIHSASKSILRILLGIAIDAGYRVHGRPLTLDTRVADVLPEYFSDDEPGKRDITLRHLVEMSAGLEWSEDETEEQIQTRPDWTAAILGREMETERPGQRFLYSTGLTHVLATVLTRVTGQSLWDFARARLFGPLGITPEHWGRDPQGICSGGYNLYLTPRELARFGQLLLRDGVWNGRRIVSASTIMEARRKVWRDPEEGNWYGQLFRVNTIKGVDVFYAEGHGGQFVYLLPDEDIVLVLTAATAAPYGDDYYDANLYVRRWLIPAIIDRS</sequence>
<evidence type="ECO:0000313" key="3">
    <source>
        <dbReference type="EMBL" id="TYK48106.1"/>
    </source>
</evidence>
<dbReference type="AlphaFoldDB" id="A0A5D3FJN1"/>
<dbReference type="GO" id="GO:0016787">
    <property type="term" value="F:hydrolase activity"/>
    <property type="evidence" value="ECO:0007669"/>
    <property type="project" value="UniProtKB-KW"/>
</dbReference>
<keyword evidence="3" id="KW-0378">Hydrolase</keyword>
<feature type="signal peptide" evidence="1">
    <location>
        <begin position="1"/>
        <end position="22"/>
    </location>
</feature>
<dbReference type="InterPro" id="IPR050789">
    <property type="entry name" value="Diverse_Enzym_Activities"/>
</dbReference>
<accession>A0A5D3FJN1</accession>
<keyword evidence="4" id="KW-1185">Reference proteome</keyword>
<gene>
    <name evidence="3" type="ORF">FXF68_20775</name>
</gene>
<dbReference type="EMBL" id="VSRQ01000004">
    <property type="protein sequence ID" value="TYK48106.1"/>
    <property type="molecule type" value="Genomic_DNA"/>
</dbReference>
<name>A0A5D3FJN1_9ACTN</name>
<dbReference type="PANTHER" id="PTHR43283:SF7">
    <property type="entry name" value="BETA-LACTAMASE-RELATED DOMAIN-CONTAINING PROTEIN"/>
    <property type="match status" value="1"/>
</dbReference>
<keyword evidence="1" id="KW-0732">Signal</keyword>
<dbReference type="SUPFAM" id="SSF56601">
    <property type="entry name" value="beta-lactamase/transpeptidase-like"/>
    <property type="match status" value="1"/>
</dbReference>
<dbReference type="Pfam" id="PF00144">
    <property type="entry name" value="Beta-lactamase"/>
    <property type="match status" value="1"/>
</dbReference>
<feature type="domain" description="Beta-lactamase-related" evidence="2">
    <location>
        <begin position="93"/>
        <end position="373"/>
    </location>
</feature>
<evidence type="ECO:0000256" key="1">
    <source>
        <dbReference type="SAM" id="SignalP"/>
    </source>
</evidence>
<proteinExistence type="predicted"/>
<reference evidence="3 4" key="1">
    <citation type="submission" date="2019-08" db="EMBL/GenBank/DDBJ databases">
        <title>Actinomadura sp. nov. CYP1-5 isolated from mountain soil.</title>
        <authorList>
            <person name="Songsumanus A."/>
            <person name="Kuncharoen N."/>
            <person name="Kudo T."/>
            <person name="Yuki M."/>
            <person name="Igarashi Y."/>
            <person name="Tanasupawat S."/>
        </authorList>
    </citation>
    <scope>NUCLEOTIDE SEQUENCE [LARGE SCALE GENOMIC DNA]</scope>
    <source>
        <strain evidence="3 4">CYP1-5</strain>
    </source>
</reference>
<organism evidence="3 4">
    <name type="scientific">Actinomadura decatromicini</name>
    <dbReference type="NCBI Taxonomy" id="2604572"/>
    <lineage>
        <taxon>Bacteria</taxon>
        <taxon>Bacillati</taxon>
        <taxon>Actinomycetota</taxon>
        <taxon>Actinomycetes</taxon>
        <taxon>Streptosporangiales</taxon>
        <taxon>Thermomonosporaceae</taxon>
        <taxon>Actinomadura</taxon>
    </lineage>
</organism>